<evidence type="ECO:0000256" key="4">
    <source>
        <dbReference type="ARBA" id="ARBA00034003"/>
    </source>
</evidence>
<organism evidence="6 7">
    <name type="scientific">Pullulanibacillus camelliae</name>
    <dbReference type="NCBI Taxonomy" id="1707096"/>
    <lineage>
        <taxon>Bacteria</taxon>
        <taxon>Bacillati</taxon>
        <taxon>Bacillota</taxon>
        <taxon>Bacilli</taxon>
        <taxon>Bacillales</taxon>
        <taxon>Sporolactobacillaceae</taxon>
        <taxon>Pullulanibacillus</taxon>
    </lineage>
</organism>
<keyword evidence="7" id="KW-1185">Reference proteome</keyword>
<comment type="similarity">
    <text evidence="1">Belongs to the ATP-dependent DNA ligase family.</text>
</comment>
<dbReference type="AlphaFoldDB" id="A0A8J2YLK7"/>
<comment type="catalytic activity">
    <reaction evidence="4">
        <text>ATP + (deoxyribonucleotide)n-3'-hydroxyl + 5'-phospho-(deoxyribonucleotide)m = (deoxyribonucleotide)n+m + AMP + diphosphate.</text>
        <dbReference type="EC" id="6.5.1.1"/>
    </reaction>
</comment>
<name>A0A8J2YLK7_9BACL</name>
<comment type="caution">
    <text evidence="6">The sequence shown here is derived from an EMBL/GenBank/DDBJ whole genome shotgun (WGS) entry which is preliminary data.</text>
</comment>
<dbReference type="Gene3D" id="3.30.470.30">
    <property type="entry name" value="DNA ligase/mRNA capping enzyme"/>
    <property type="match status" value="1"/>
</dbReference>
<reference evidence="6" key="2">
    <citation type="submission" date="2020-09" db="EMBL/GenBank/DDBJ databases">
        <authorList>
            <person name="Sun Q."/>
            <person name="Zhou Y."/>
        </authorList>
    </citation>
    <scope>NUCLEOTIDE SEQUENCE</scope>
    <source>
        <strain evidence="6">CGMCC 1.15371</strain>
    </source>
</reference>
<dbReference type="Proteomes" id="UP000628775">
    <property type="component" value="Unassembled WGS sequence"/>
</dbReference>
<dbReference type="SUPFAM" id="SSF50249">
    <property type="entry name" value="Nucleic acid-binding proteins"/>
    <property type="match status" value="1"/>
</dbReference>
<reference evidence="6" key="1">
    <citation type="journal article" date="2014" name="Int. J. Syst. Evol. Microbiol.">
        <title>Complete genome sequence of Corynebacterium casei LMG S-19264T (=DSM 44701T), isolated from a smear-ripened cheese.</title>
        <authorList>
            <consortium name="US DOE Joint Genome Institute (JGI-PGF)"/>
            <person name="Walter F."/>
            <person name="Albersmeier A."/>
            <person name="Kalinowski J."/>
            <person name="Ruckert C."/>
        </authorList>
    </citation>
    <scope>NUCLEOTIDE SEQUENCE</scope>
    <source>
        <strain evidence="6">CGMCC 1.15371</strain>
    </source>
</reference>
<dbReference type="PANTHER" id="PTHR45674">
    <property type="entry name" value="DNA LIGASE 1/3 FAMILY MEMBER"/>
    <property type="match status" value="1"/>
</dbReference>
<dbReference type="Gene3D" id="2.40.50.140">
    <property type="entry name" value="Nucleic acid-binding proteins"/>
    <property type="match status" value="1"/>
</dbReference>
<evidence type="ECO:0000313" key="7">
    <source>
        <dbReference type="Proteomes" id="UP000628775"/>
    </source>
</evidence>
<dbReference type="PROSITE" id="PS50160">
    <property type="entry name" value="DNA_LIGASE_A3"/>
    <property type="match status" value="1"/>
</dbReference>
<dbReference type="InterPro" id="IPR012309">
    <property type="entry name" value="DNA_ligase_ATP-dep_C"/>
</dbReference>
<dbReference type="GO" id="GO:0006310">
    <property type="term" value="P:DNA recombination"/>
    <property type="evidence" value="ECO:0007669"/>
    <property type="project" value="InterPro"/>
</dbReference>
<proteinExistence type="inferred from homology"/>
<evidence type="ECO:0000313" key="6">
    <source>
        <dbReference type="EMBL" id="GGE50979.1"/>
    </source>
</evidence>
<dbReference type="InterPro" id="IPR050191">
    <property type="entry name" value="ATP-dep_DNA_ligase"/>
</dbReference>
<sequence length="241" mass="28223">MIALGADGKPSFHEVMRRDGLRRLERVKYVKKDVPISYMVFDILFYNGQWITDWRLQERLDLLNKILVPNDHIHLVSSHPSREIHSVFEVVQQHGMEGIVMKDLKSPYFINEKNDRWQKKKNYKDLIGVVGGITLRDNVVNALLLGLYDSEGNLWYIGHAGTGKLKQSEWRHFTRTILPFIIETRPFINQPDRHEEAIWVSPVITVKIQYIEWKEGRSVRQPSIQAFVDVPPNECLLPERI</sequence>
<dbReference type="EC" id="6.5.1.1" evidence="2"/>
<protein>
    <recommendedName>
        <fullName evidence="2">DNA ligase (ATP)</fullName>
        <ecNumber evidence="2">6.5.1.1</ecNumber>
    </recommendedName>
</protein>
<dbReference type="GO" id="GO:0005524">
    <property type="term" value="F:ATP binding"/>
    <property type="evidence" value="ECO:0007669"/>
    <property type="project" value="InterPro"/>
</dbReference>
<dbReference type="InterPro" id="IPR012340">
    <property type="entry name" value="NA-bd_OB-fold"/>
</dbReference>
<feature type="domain" description="ATP-dependent DNA ligase family profile" evidence="5">
    <location>
        <begin position="29"/>
        <end position="153"/>
    </location>
</feature>
<dbReference type="PANTHER" id="PTHR45674:SF4">
    <property type="entry name" value="DNA LIGASE 1"/>
    <property type="match status" value="1"/>
</dbReference>
<keyword evidence="3" id="KW-0436">Ligase</keyword>
<evidence type="ECO:0000256" key="2">
    <source>
        <dbReference type="ARBA" id="ARBA00012727"/>
    </source>
</evidence>
<dbReference type="EMBL" id="BMIR01000019">
    <property type="protein sequence ID" value="GGE50979.1"/>
    <property type="molecule type" value="Genomic_DNA"/>
</dbReference>
<evidence type="ECO:0000259" key="5">
    <source>
        <dbReference type="PROSITE" id="PS50160"/>
    </source>
</evidence>
<dbReference type="CDD" id="cd07971">
    <property type="entry name" value="OBF_DNA_ligase_LigD"/>
    <property type="match status" value="1"/>
</dbReference>
<dbReference type="InterPro" id="IPR012310">
    <property type="entry name" value="DNA_ligase_ATP-dep_cent"/>
</dbReference>
<evidence type="ECO:0000256" key="1">
    <source>
        <dbReference type="ARBA" id="ARBA00007572"/>
    </source>
</evidence>
<dbReference type="SUPFAM" id="SSF56091">
    <property type="entry name" value="DNA ligase/mRNA capping enzyme, catalytic domain"/>
    <property type="match status" value="1"/>
</dbReference>
<dbReference type="GO" id="GO:0006281">
    <property type="term" value="P:DNA repair"/>
    <property type="evidence" value="ECO:0007669"/>
    <property type="project" value="InterPro"/>
</dbReference>
<evidence type="ECO:0000256" key="3">
    <source>
        <dbReference type="ARBA" id="ARBA00022598"/>
    </source>
</evidence>
<dbReference type="Pfam" id="PF01068">
    <property type="entry name" value="DNA_ligase_A_M"/>
    <property type="match status" value="1"/>
</dbReference>
<dbReference type="Pfam" id="PF04679">
    <property type="entry name" value="DNA_ligase_A_C"/>
    <property type="match status" value="1"/>
</dbReference>
<dbReference type="GO" id="GO:0003910">
    <property type="term" value="F:DNA ligase (ATP) activity"/>
    <property type="evidence" value="ECO:0007669"/>
    <property type="project" value="UniProtKB-EC"/>
</dbReference>
<accession>A0A8J2YLK7</accession>
<gene>
    <name evidence="6" type="ORF">GCM10011391_32190</name>
</gene>